<proteinExistence type="predicted"/>
<dbReference type="RefSeq" id="WP_168976035.1">
    <property type="nucleotide sequence ID" value="NZ_JABAGO010000042.1"/>
</dbReference>
<gene>
    <name evidence="1" type="ORF">HF838_18585</name>
</gene>
<accession>A0A848D2D1</accession>
<protein>
    <submittedName>
        <fullName evidence="1">Uncharacterized protein</fullName>
    </submittedName>
</protein>
<name>A0A848D2D1_ANEAE</name>
<sequence length="125" mass="14145">MRFERHLIHRCTLVKPGQVIGQDPYGRDIYGNVSIPNVICRLDQMRKRVSTDERGTDFIVENVLFLAASQAIEPIIKVQDIKDLQGNIVSSGIFSIQNINPAYGRVRLHHYEVTLQKEGEGDGKV</sequence>
<reference evidence="1 2" key="1">
    <citation type="submission" date="2020-04" db="EMBL/GenBank/DDBJ databases">
        <authorList>
            <person name="Hitch T.C.A."/>
            <person name="Wylensek D."/>
            <person name="Clavel T."/>
        </authorList>
    </citation>
    <scope>NUCLEOTIDE SEQUENCE [LARGE SCALE GENOMIC DNA]</scope>
    <source>
        <strain evidence="1 2">WB01_D5_05</strain>
    </source>
</reference>
<dbReference type="Proteomes" id="UP000561326">
    <property type="component" value="Unassembled WGS sequence"/>
</dbReference>
<organism evidence="1 2">
    <name type="scientific">Aneurinibacillus aneurinilyticus</name>
    <name type="common">Bacillus aneurinolyticus</name>
    <dbReference type="NCBI Taxonomy" id="1391"/>
    <lineage>
        <taxon>Bacteria</taxon>
        <taxon>Bacillati</taxon>
        <taxon>Bacillota</taxon>
        <taxon>Bacilli</taxon>
        <taxon>Bacillales</taxon>
        <taxon>Paenibacillaceae</taxon>
        <taxon>Aneurinibacillus group</taxon>
        <taxon>Aneurinibacillus</taxon>
    </lineage>
</organism>
<dbReference type="AlphaFoldDB" id="A0A848D2D1"/>
<dbReference type="EMBL" id="JABAGO010000042">
    <property type="protein sequence ID" value="NMF00238.1"/>
    <property type="molecule type" value="Genomic_DNA"/>
</dbReference>
<comment type="caution">
    <text evidence="1">The sequence shown here is derived from an EMBL/GenBank/DDBJ whole genome shotgun (WGS) entry which is preliminary data.</text>
</comment>
<evidence type="ECO:0000313" key="1">
    <source>
        <dbReference type="EMBL" id="NMF00238.1"/>
    </source>
</evidence>
<evidence type="ECO:0000313" key="2">
    <source>
        <dbReference type="Proteomes" id="UP000561326"/>
    </source>
</evidence>